<keyword evidence="1" id="KW-0472">Membrane</keyword>
<dbReference type="InterPro" id="IPR021367">
    <property type="entry name" value="DUF2982"/>
</dbReference>
<feature type="transmembrane region" description="Helical" evidence="1">
    <location>
        <begin position="43"/>
        <end position="64"/>
    </location>
</feature>
<protein>
    <submittedName>
        <fullName evidence="2">DUF2982 domain-containing protein</fullName>
    </submittedName>
</protein>
<name>A0ABY7L8P6_9GAMM</name>
<feature type="transmembrane region" description="Helical" evidence="1">
    <location>
        <begin position="21"/>
        <end position="37"/>
    </location>
</feature>
<keyword evidence="3" id="KW-1185">Reference proteome</keyword>
<keyword evidence="1" id="KW-0812">Transmembrane</keyword>
<dbReference type="RefSeq" id="WP_240531886.1">
    <property type="nucleotide sequence ID" value="NZ_CP114584.1"/>
</dbReference>
<dbReference type="EMBL" id="CP114584">
    <property type="protein sequence ID" value="WBA13625.1"/>
    <property type="molecule type" value="Genomic_DNA"/>
</dbReference>
<evidence type="ECO:0000313" key="2">
    <source>
        <dbReference type="EMBL" id="WBA13625.1"/>
    </source>
</evidence>
<dbReference type="Pfam" id="PF11201">
    <property type="entry name" value="DUF2982"/>
    <property type="match status" value="1"/>
</dbReference>
<keyword evidence="1" id="KW-1133">Transmembrane helix</keyword>
<evidence type="ECO:0000313" key="3">
    <source>
        <dbReference type="Proteomes" id="UP001164676"/>
    </source>
</evidence>
<dbReference type="Proteomes" id="UP001164676">
    <property type="component" value="Chromosome"/>
</dbReference>
<reference evidence="2" key="1">
    <citation type="submission" date="2022-09" db="EMBL/GenBank/DDBJ databases">
        <authorList>
            <person name="Li Z.-J."/>
        </authorList>
    </citation>
    <scope>NUCLEOTIDE SEQUENCE</scope>
    <source>
        <strain evidence="2">TGB10</strain>
    </source>
</reference>
<evidence type="ECO:0000256" key="1">
    <source>
        <dbReference type="SAM" id="Phobius"/>
    </source>
</evidence>
<proteinExistence type="predicted"/>
<organism evidence="2 3">
    <name type="scientific">Salinivibrio proteolyticus</name>
    <dbReference type="NCBI Taxonomy" id="334715"/>
    <lineage>
        <taxon>Bacteria</taxon>
        <taxon>Pseudomonadati</taxon>
        <taxon>Pseudomonadota</taxon>
        <taxon>Gammaproteobacteria</taxon>
        <taxon>Vibrionales</taxon>
        <taxon>Vibrionaceae</taxon>
        <taxon>Salinivibrio</taxon>
    </lineage>
</organism>
<sequence>MDALKTVKIYPPQFEAARWSMLAAMAVAFGLVCFFLIQPTLSFGQGVLGLIAIIAIFFTINKLLQRVQLSFSLSFMHLQHHSFRGGWALKWKNIAAIGIPQVYRQEGISEPLPWVGIKIKHYDALLEGISLRMVTHIIMTQRALLITAYRRAPSKPSKPLEDMMFDDTPYRGENGILYKGLMAMLANRMRYTRELLGYDIFVSEDLLDRPLEDFVGVTRRYLAAAQE</sequence>
<accession>A0ABY7L8P6</accession>
<gene>
    <name evidence="2" type="ORF">N7E60_07620</name>
</gene>